<comment type="caution">
    <text evidence="2">The sequence shown here is derived from an EMBL/GenBank/DDBJ whole genome shotgun (WGS) entry which is preliminary data.</text>
</comment>
<keyword evidence="3" id="KW-1185">Reference proteome</keyword>
<accession>A0A4V2XWL1</accession>
<dbReference type="OrthoDB" id="9797252at2"/>
<sequence>MTGAPMSIDDAGYERLAEFHDLFMDEPWQRLGPYVRDAFAHLGGDAVVVEVGAGTGMGTRTIAREMPARIVALEPALVMRAVLTARMADDTDLASRVTVVAGSAPGDLHLLPDTVDGFVCAHMLGHLERVARRDLLAWLGSHLNPGGVGLVTTQQAPDPGAADEDIVEVRRLGDYEYRALHLSAGRAAAEAYTSRYEVWHGETRIRDERFSGSWRIVGADDIAADLPPTLRLEPVDRSVALIRPRAPV</sequence>
<dbReference type="GO" id="GO:0032259">
    <property type="term" value="P:methylation"/>
    <property type="evidence" value="ECO:0007669"/>
    <property type="project" value="UniProtKB-KW"/>
</dbReference>
<feature type="domain" description="Methyltransferase" evidence="1">
    <location>
        <begin position="48"/>
        <end position="147"/>
    </location>
</feature>
<proteinExistence type="predicted"/>
<keyword evidence="2" id="KW-0808">Transferase</keyword>
<evidence type="ECO:0000313" key="2">
    <source>
        <dbReference type="EMBL" id="TDC49745.1"/>
    </source>
</evidence>
<organism evidence="2 3">
    <name type="scientific">Jiangella ureilytica</name>
    <dbReference type="NCBI Taxonomy" id="2530374"/>
    <lineage>
        <taxon>Bacteria</taxon>
        <taxon>Bacillati</taxon>
        <taxon>Actinomycetota</taxon>
        <taxon>Actinomycetes</taxon>
        <taxon>Jiangellales</taxon>
        <taxon>Jiangellaceae</taxon>
        <taxon>Jiangella</taxon>
    </lineage>
</organism>
<reference evidence="2 3" key="1">
    <citation type="submission" date="2019-02" db="EMBL/GenBank/DDBJ databases">
        <title>Draft genome sequences of novel Actinobacteria.</title>
        <authorList>
            <person name="Sahin N."/>
            <person name="Ay H."/>
            <person name="Saygin H."/>
        </authorList>
    </citation>
    <scope>NUCLEOTIDE SEQUENCE [LARGE SCALE GENOMIC DNA]</scope>
    <source>
        <strain evidence="2 3">KC603</strain>
    </source>
</reference>
<evidence type="ECO:0000259" key="1">
    <source>
        <dbReference type="Pfam" id="PF13649"/>
    </source>
</evidence>
<gene>
    <name evidence="2" type="ORF">E1212_17435</name>
</gene>
<dbReference type="EMBL" id="SMKL01000038">
    <property type="protein sequence ID" value="TDC49745.1"/>
    <property type="molecule type" value="Genomic_DNA"/>
</dbReference>
<protein>
    <submittedName>
        <fullName evidence="2">Class I SAM-dependent methyltransferase</fullName>
    </submittedName>
</protein>
<evidence type="ECO:0000313" key="3">
    <source>
        <dbReference type="Proteomes" id="UP000295621"/>
    </source>
</evidence>
<dbReference type="SUPFAM" id="SSF53335">
    <property type="entry name" value="S-adenosyl-L-methionine-dependent methyltransferases"/>
    <property type="match status" value="1"/>
</dbReference>
<dbReference type="InterPro" id="IPR029063">
    <property type="entry name" value="SAM-dependent_MTases_sf"/>
</dbReference>
<dbReference type="AlphaFoldDB" id="A0A4V2XWL1"/>
<keyword evidence="2" id="KW-0489">Methyltransferase</keyword>
<dbReference type="GO" id="GO:0008168">
    <property type="term" value="F:methyltransferase activity"/>
    <property type="evidence" value="ECO:0007669"/>
    <property type="project" value="UniProtKB-KW"/>
</dbReference>
<dbReference type="Pfam" id="PF13649">
    <property type="entry name" value="Methyltransf_25"/>
    <property type="match status" value="1"/>
</dbReference>
<dbReference type="CDD" id="cd02440">
    <property type="entry name" value="AdoMet_MTases"/>
    <property type="match status" value="1"/>
</dbReference>
<dbReference type="Proteomes" id="UP000295621">
    <property type="component" value="Unassembled WGS sequence"/>
</dbReference>
<dbReference type="Gene3D" id="3.40.50.150">
    <property type="entry name" value="Vaccinia Virus protein VP39"/>
    <property type="match status" value="1"/>
</dbReference>
<name>A0A4V2XWL1_9ACTN</name>
<dbReference type="InterPro" id="IPR041698">
    <property type="entry name" value="Methyltransf_25"/>
</dbReference>